<reference evidence="2 3" key="1">
    <citation type="submission" date="2019-11" db="EMBL/GenBank/DDBJ databases">
        <title>Whole genome sequence of Oryza granulata.</title>
        <authorList>
            <person name="Li W."/>
        </authorList>
    </citation>
    <scope>NUCLEOTIDE SEQUENCE [LARGE SCALE GENOMIC DNA]</scope>
    <source>
        <strain evidence="3">cv. Menghai</strain>
        <tissue evidence="2">Leaf</tissue>
    </source>
</reference>
<dbReference type="AlphaFoldDB" id="A0A6G1CMY8"/>
<dbReference type="EMBL" id="SPHZ02000008">
    <property type="protein sequence ID" value="KAF0902005.1"/>
    <property type="molecule type" value="Genomic_DNA"/>
</dbReference>
<feature type="region of interest" description="Disordered" evidence="1">
    <location>
        <begin position="96"/>
        <end position="156"/>
    </location>
</feature>
<feature type="region of interest" description="Disordered" evidence="1">
    <location>
        <begin position="1"/>
        <end position="25"/>
    </location>
</feature>
<evidence type="ECO:0000313" key="3">
    <source>
        <dbReference type="Proteomes" id="UP000479710"/>
    </source>
</evidence>
<protein>
    <submittedName>
        <fullName evidence="2">Uncharacterized protein</fullName>
    </submittedName>
</protein>
<comment type="caution">
    <text evidence="2">The sequence shown here is derived from an EMBL/GenBank/DDBJ whole genome shotgun (WGS) entry which is preliminary data.</text>
</comment>
<evidence type="ECO:0000313" key="2">
    <source>
        <dbReference type="EMBL" id="KAF0902005.1"/>
    </source>
</evidence>
<proteinExistence type="predicted"/>
<feature type="compositionally biased region" description="Low complexity" evidence="1">
    <location>
        <begin position="7"/>
        <end position="25"/>
    </location>
</feature>
<organism evidence="2 3">
    <name type="scientific">Oryza meyeriana var. granulata</name>
    <dbReference type="NCBI Taxonomy" id="110450"/>
    <lineage>
        <taxon>Eukaryota</taxon>
        <taxon>Viridiplantae</taxon>
        <taxon>Streptophyta</taxon>
        <taxon>Embryophyta</taxon>
        <taxon>Tracheophyta</taxon>
        <taxon>Spermatophyta</taxon>
        <taxon>Magnoliopsida</taxon>
        <taxon>Liliopsida</taxon>
        <taxon>Poales</taxon>
        <taxon>Poaceae</taxon>
        <taxon>BOP clade</taxon>
        <taxon>Oryzoideae</taxon>
        <taxon>Oryzeae</taxon>
        <taxon>Oryzinae</taxon>
        <taxon>Oryza</taxon>
        <taxon>Oryza meyeriana</taxon>
    </lineage>
</organism>
<evidence type="ECO:0000256" key="1">
    <source>
        <dbReference type="SAM" id="MobiDB-lite"/>
    </source>
</evidence>
<sequence>MSRELRASMSTSSSMRSTLANSSLSTASPSTPQICLSQPLLHAPLHLELRLIEIRNHRCLLELHCLLLHELELKICVRHRLLLKLCLAKVRCAAVSRSSTGDPPSPPQACTEASIASSTPPPSGTSSTLPHLRERAQIPPPALIGRRQPAWVTLPP</sequence>
<keyword evidence="3" id="KW-1185">Reference proteome</keyword>
<name>A0A6G1CMY8_9ORYZ</name>
<gene>
    <name evidence="2" type="ORF">E2562_011831</name>
</gene>
<dbReference type="Proteomes" id="UP000479710">
    <property type="component" value="Unassembled WGS sequence"/>
</dbReference>
<accession>A0A6G1CMY8</accession>